<dbReference type="InterPro" id="IPR000601">
    <property type="entry name" value="PKD_dom"/>
</dbReference>
<dbReference type="AlphaFoldDB" id="X1B4N2"/>
<evidence type="ECO:0000313" key="2">
    <source>
        <dbReference type="EMBL" id="GAG90005.1"/>
    </source>
</evidence>
<dbReference type="Pfam" id="PF00801">
    <property type="entry name" value="PKD"/>
    <property type="match status" value="1"/>
</dbReference>
<accession>X1B4N2</accession>
<feature type="domain" description="PKD" evidence="1">
    <location>
        <begin position="1"/>
        <end position="66"/>
    </location>
</feature>
<protein>
    <recommendedName>
        <fullName evidence="1">PKD domain-containing protein</fullName>
    </recommendedName>
</protein>
<feature type="non-terminal residue" evidence="2">
    <location>
        <position position="1"/>
    </location>
</feature>
<reference evidence="2" key="1">
    <citation type="journal article" date="2014" name="Front. Microbiol.">
        <title>High frequency of phylogenetically diverse reductive dehalogenase-homologous genes in deep subseafloor sedimentary metagenomes.</title>
        <authorList>
            <person name="Kawai M."/>
            <person name="Futagami T."/>
            <person name="Toyoda A."/>
            <person name="Takaki Y."/>
            <person name="Nishi S."/>
            <person name="Hori S."/>
            <person name="Arai W."/>
            <person name="Tsubouchi T."/>
            <person name="Morono Y."/>
            <person name="Uchiyama I."/>
            <person name="Ito T."/>
            <person name="Fujiyama A."/>
            <person name="Inagaki F."/>
            <person name="Takami H."/>
        </authorList>
    </citation>
    <scope>NUCLEOTIDE SEQUENCE</scope>
    <source>
        <strain evidence="2">Expedition CK06-06</strain>
    </source>
</reference>
<sequence length="110" mass="12756">APGIEYGFTTKSTAPKDPIYYKWDWGDGTFSDWMGRYNSDEICEATHTWKEKGSYNIRVKAKDVDGWESPWSDPLAVSMPRNKVITNSLFIRLLERFPNAFPILRHLLGR</sequence>
<dbReference type="EMBL" id="BART01010739">
    <property type="protein sequence ID" value="GAG90005.1"/>
    <property type="molecule type" value="Genomic_DNA"/>
</dbReference>
<dbReference type="PROSITE" id="PS50093">
    <property type="entry name" value="PKD"/>
    <property type="match status" value="1"/>
</dbReference>
<name>X1B4N2_9ZZZZ</name>
<dbReference type="InterPro" id="IPR013783">
    <property type="entry name" value="Ig-like_fold"/>
</dbReference>
<dbReference type="Gene3D" id="2.60.40.10">
    <property type="entry name" value="Immunoglobulins"/>
    <property type="match status" value="1"/>
</dbReference>
<proteinExistence type="predicted"/>
<dbReference type="InterPro" id="IPR035986">
    <property type="entry name" value="PKD_dom_sf"/>
</dbReference>
<gene>
    <name evidence="2" type="ORF">S01H4_23212</name>
</gene>
<dbReference type="SUPFAM" id="SSF49299">
    <property type="entry name" value="PKD domain"/>
    <property type="match status" value="1"/>
</dbReference>
<evidence type="ECO:0000259" key="1">
    <source>
        <dbReference type="PROSITE" id="PS50093"/>
    </source>
</evidence>
<organism evidence="2">
    <name type="scientific">marine sediment metagenome</name>
    <dbReference type="NCBI Taxonomy" id="412755"/>
    <lineage>
        <taxon>unclassified sequences</taxon>
        <taxon>metagenomes</taxon>
        <taxon>ecological metagenomes</taxon>
    </lineage>
</organism>
<dbReference type="CDD" id="cd00146">
    <property type="entry name" value="PKD"/>
    <property type="match status" value="1"/>
</dbReference>
<comment type="caution">
    <text evidence="2">The sequence shown here is derived from an EMBL/GenBank/DDBJ whole genome shotgun (WGS) entry which is preliminary data.</text>
</comment>